<comment type="similarity">
    <text evidence="2">Belongs to the major facilitator superfamily. Proton-dependent oligopeptide transporter (POT/PTR) (TC 2.A.17) family.</text>
</comment>
<feature type="transmembrane region" description="Helical" evidence="8">
    <location>
        <begin position="57"/>
        <end position="76"/>
    </location>
</feature>
<dbReference type="PANTHER" id="PTHR11654">
    <property type="entry name" value="OLIGOPEPTIDE TRANSPORTER-RELATED"/>
    <property type="match status" value="1"/>
</dbReference>
<evidence type="ECO:0000313" key="9">
    <source>
        <dbReference type="EMBL" id="CAI8594409.1"/>
    </source>
</evidence>
<feature type="transmembrane region" description="Helical" evidence="8">
    <location>
        <begin position="466"/>
        <end position="491"/>
    </location>
</feature>
<keyword evidence="4" id="KW-0597">Phosphoprotein</keyword>
<proteinExistence type="inferred from homology"/>
<evidence type="ECO:0000256" key="6">
    <source>
        <dbReference type="ARBA" id="ARBA00022989"/>
    </source>
</evidence>
<evidence type="ECO:0000256" key="8">
    <source>
        <dbReference type="SAM" id="Phobius"/>
    </source>
</evidence>
<reference evidence="9 10" key="1">
    <citation type="submission" date="2023-01" db="EMBL/GenBank/DDBJ databases">
        <authorList>
            <person name="Kreplak J."/>
        </authorList>
    </citation>
    <scope>NUCLEOTIDE SEQUENCE [LARGE SCALE GENOMIC DNA]</scope>
</reference>
<keyword evidence="5 8" id="KW-0812">Transmembrane</keyword>
<feature type="transmembrane region" description="Helical" evidence="8">
    <location>
        <begin position="192"/>
        <end position="211"/>
    </location>
</feature>
<dbReference type="InterPro" id="IPR036259">
    <property type="entry name" value="MFS_trans_sf"/>
</dbReference>
<comment type="subcellular location">
    <subcellularLocation>
        <location evidence="1">Membrane</location>
        <topology evidence="1">Multi-pass membrane protein</topology>
    </subcellularLocation>
</comment>
<dbReference type="Gene3D" id="1.20.1250.20">
    <property type="entry name" value="MFS general substrate transporter like domains"/>
    <property type="match status" value="1"/>
</dbReference>
<evidence type="ECO:0000256" key="1">
    <source>
        <dbReference type="ARBA" id="ARBA00004141"/>
    </source>
</evidence>
<evidence type="ECO:0000256" key="2">
    <source>
        <dbReference type="ARBA" id="ARBA00005982"/>
    </source>
</evidence>
<evidence type="ECO:0000256" key="5">
    <source>
        <dbReference type="ARBA" id="ARBA00022692"/>
    </source>
</evidence>
<feature type="transmembrane region" description="Helical" evidence="8">
    <location>
        <begin position="342"/>
        <end position="362"/>
    </location>
</feature>
<evidence type="ECO:0000256" key="4">
    <source>
        <dbReference type="ARBA" id="ARBA00022553"/>
    </source>
</evidence>
<feature type="transmembrane region" description="Helical" evidence="8">
    <location>
        <begin position="383"/>
        <end position="403"/>
    </location>
</feature>
<keyword evidence="3" id="KW-0813">Transport</keyword>
<dbReference type="InterPro" id="IPR000109">
    <property type="entry name" value="POT_fam"/>
</dbReference>
<evidence type="ECO:0000256" key="7">
    <source>
        <dbReference type="ARBA" id="ARBA00023136"/>
    </source>
</evidence>
<organism evidence="9 10">
    <name type="scientific">Vicia faba</name>
    <name type="common">Broad bean</name>
    <name type="synonym">Faba vulgaris</name>
    <dbReference type="NCBI Taxonomy" id="3906"/>
    <lineage>
        <taxon>Eukaryota</taxon>
        <taxon>Viridiplantae</taxon>
        <taxon>Streptophyta</taxon>
        <taxon>Embryophyta</taxon>
        <taxon>Tracheophyta</taxon>
        <taxon>Spermatophyta</taxon>
        <taxon>Magnoliopsida</taxon>
        <taxon>eudicotyledons</taxon>
        <taxon>Gunneridae</taxon>
        <taxon>Pentapetalae</taxon>
        <taxon>rosids</taxon>
        <taxon>fabids</taxon>
        <taxon>Fabales</taxon>
        <taxon>Fabaceae</taxon>
        <taxon>Papilionoideae</taxon>
        <taxon>50 kb inversion clade</taxon>
        <taxon>NPAAA clade</taxon>
        <taxon>Hologalegina</taxon>
        <taxon>IRL clade</taxon>
        <taxon>Fabeae</taxon>
        <taxon>Vicia</taxon>
    </lineage>
</organism>
<feature type="transmembrane region" description="Helical" evidence="8">
    <location>
        <begin position="300"/>
        <end position="322"/>
    </location>
</feature>
<evidence type="ECO:0000313" key="10">
    <source>
        <dbReference type="Proteomes" id="UP001157006"/>
    </source>
</evidence>
<feature type="transmembrane region" description="Helical" evidence="8">
    <location>
        <begin position="423"/>
        <end position="445"/>
    </location>
</feature>
<dbReference type="SUPFAM" id="SSF103473">
    <property type="entry name" value="MFS general substrate transporter"/>
    <property type="match status" value="1"/>
</dbReference>
<sequence length="544" mass="60957">MAGRHKQKRLGNSCILLIVIAGIERFAFKGVASNLVTYLTDVVNLSNSSAAKMVNSWVGFTSIMPLLVAPIADAYWDKYSTIMSSSFLYVMGLAALTTTALARSWHHKNRTMSSSFLSLSLYLISLGQGGYNPSLQAFGADQLGEEEDLPCGNDDTSCNKKALFFQWWYFGVCAGSLMGVTFMSYIQDTFGWVLGFAIPAISMLLSILIFSGGSSIYSYKKHDDDDDNLQDKKPFMNMFQTIKASALKCFHCEISLPNDKSEGVELELQERPLCRENSESIKVTNKDSKISMCLLPNVKVVIKLLPIWAMLLMFAVIFQQPATFFTKQGMTMKRNIGKNFKIPPATLQSAITLSIILLMPLYDRVFIPFAQLITRQEKGINMMQRMGIGMVLSIIAMVIAALVEMKRLDIGREMRSEGLQSEIVPISIFWLLPQYILLGVSDIFTVVGMQEFFYGEVPKNMRTVGIALYTSVFGVGSFVSALLITLVEVYTDSKGTPSWFSDDMVEARLDNYYWLLVWLSSISLLLYTLLCKYYYSKSDSDCET</sequence>
<name>A0AAV0ZA36_VICFA</name>
<keyword evidence="10" id="KW-1185">Reference proteome</keyword>
<feature type="transmembrane region" description="Helical" evidence="8">
    <location>
        <begin position="167"/>
        <end position="186"/>
    </location>
</feature>
<protein>
    <submittedName>
        <fullName evidence="9">Uncharacterized protein</fullName>
    </submittedName>
</protein>
<evidence type="ECO:0000256" key="3">
    <source>
        <dbReference type="ARBA" id="ARBA00022448"/>
    </source>
</evidence>
<feature type="transmembrane region" description="Helical" evidence="8">
    <location>
        <begin position="82"/>
        <end position="102"/>
    </location>
</feature>
<accession>A0AAV0ZA36</accession>
<dbReference type="Pfam" id="PF00854">
    <property type="entry name" value="PTR2"/>
    <property type="match status" value="1"/>
</dbReference>
<dbReference type="Proteomes" id="UP001157006">
    <property type="component" value="Chromosome 1S"/>
</dbReference>
<dbReference type="FunFam" id="1.20.1250.20:FF:000311">
    <property type="entry name" value="Protein NRT1/ PTR FAMILY 5.8"/>
    <property type="match status" value="1"/>
</dbReference>
<dbReference type="GO" id="GO:0016020">
    <property type="term" value="C:membrane"/>
    <property type="evidence" value="ECO:0007669"/>
    <property type="project" value="UniProtKB-SubCell"/>
</dbReference>
<keyword evidence="6 8" id="KW-1133">Transmembrane helix</keyword>
<gene>
    <name evidence="9" type="ORF">VFH_I139920</name>
</gene>
<dbReference type="AlphaFoldDB" id="A0AAV0ZA36"/>
<dbReference type="GO" id="GO:0022857">
    <property type="term" value="F:transmembrane transporter activity"/>
    <property type="evidence" value="ECO:0007669"/>
    <property type="project" value="InterPro"/>
</dbReference>
<dbReference type="EMBL" id="OX451735">
    <property type="protein sequence ID" value="CAI8594409.1"/>
    <property type="molecule type" value="Genomic_DNA"/>
</dbReference>
<feature type="transmembrane region" description="Helical" evidence="8">
    <location>
        <begin position="511"/>
        <end position="530"/>
    </location>
</feature>
<keyword evidence="7 8" id="KW-0472">Membrane</keyword>